<dbReference type="GO" id="GO:0000785">
    <property type="term" value="C:chromatin"/>
    <property type="evidence" value="ECO:0007669"/>
    <property type="project" value="TreeGrafter"/>
</dbReference>
<evidence type="ECO:0000259" key="10">
    <source>
        <dbReference type="Pfam" id="PF13878"/>
    </source>
</evidence>
<organism evidence="12 13">
    <name type="scientific">Glycine soja</name>
    <name type="common">Wild soybean</name>
    <dbReference type="NCBI Taxonomy" id="3848"/>
    <lineage>
        <taxon>Eukaryota</taxon>
        <taxon>Viridiplantae</taxon>
        <taxon>Streptophyta</taxon>
        <taxon>Embryophyta</taxon>
        <taxon>Tracheophyta</taxon>
        <taxon>Spermatophyta</taxon>
        <taxon>Magnoliopsida</taxon>
        <taxon>eudicotyledons</taxon>
        <taxon>Gunneridae</taxon>
        <taxon>Pentapetalae</taxon>
        <taxon>rosids</taxon>
        <taxon>fabids</taxon>
        <taxon>Fabales</taxon>
        <taxon>Fabaceae</taxon>
        <taxon>Papilionoideae</taxon>
        <taxon>50 kb inversion clade</taxon>
        <taxon>NPAAA clade</taxon>
        <taxon>indigoferoid/millettioid clade</taxon>
        <taxon>Phaseoleae</taxon>
        <taxon>Glycine</taxon>
        <taxon>Glycine subgen. Soja</taxon>
    </lineage>
</organism>
<reference evidence="12 13" key="1">
    <citation type="submission" date="2018-09" db="EMBL/GenBank/DDBJ databases">
        <title>A high-quality reference genome of wild soybean provides a powerful tool to mine soybean genomes.</title>
        <authorList>
            <person name="Xie M."/>
            <person name="Chung C.Y.L."/>
            <person name="Li M.-W."/>
            <person name="Wong F.-L."/>
            <person name="Chan T.-F."/>
            <person name="Lam H.-M."/>
        </authorList>
    </citation>
    <scope>NUCLEOTIDE SEQUENCE [LARGE SCALE GENOMIC DNA]</scope>
    <source>
        <strain evidence="13">cv. W05</strain>
        <tissue evidence="12">Hypocotyl of etiolated seedlings</tissue>
    </source>
</reference>
<dbReference type="Pfam" id="PF13878">
    <property type="entry name" value="zf-C2H2_3"/>
    <property type="match status" value="1"/>
</dbReference>
<keyword evidence="5" id="KW-0863">Zinc-finger</keyword>
<keyword evidence="6" id="KW-0862">Zinc</keyword>
<keyword evidence="4" id="KW-0479">Metal-binding</keyword>
<comment type="subcellular location">
    <subcellularLocation>
        <location evidence="1">Nucleus</location>
    </subcellularLocation>
</comment>
<dbReference type="PANTHER" id="PTHR45884">
    <property type="entry name" value="N-ACETYLTRANSFERASE ECO"/>
    <property type="match status" value="1"/>
</dbReference>
<evidence type="ECO:0000256" key="5">
    <source>
        <dbReference type="ARBA" id="ARBA00022771"/>
    </source>
</evidence>
<gene>
    <name evidence="12" type="ORF">D0Y65_052030</name>
</gene>
<dbReference type="SUPFAM" id="SSF55729">
    <property type="entry name" value="Acyl-CoA N-acyltransferases (Nat)"/>
    <property type="match status" value="1"/>
</dbReference>
<evidence type="ECO:0000256" key="4">
    <source>
        <dbReference type="ARBA" id="ARBA00022723"/>
    </source>
</evidence>
<feature type="non-terminal residue" evidence="12">
    <location>
        <position position="1"/>
    </location>
</feature>
<evidence type="ECO:0000256" key="6">
    <source>
        <dbReference type="ARBA" id="ARBA00022833"/>
    </source>
</evidence>
<dbReference type="InterPro" id="IPR016181">
    <property type="entry name" value="Acyl_CoA_acyltransferase"/>
</dbReference>
<dbReference type="GO" id="GO:0008270">
    <property type="term" value="F:zinc ion binding"/>
    <property type="evidence" value="ECO:0007669"/>
    <property type="project" value="UniProtKB-KW"/>
</dbReference>
<evidence type="ECO:0000256" key="8">
    <source>
        <dbReference type="ARBA" id="ARBA00023306"/>
    </source>
</evidence>
<evidence type="ECO:0000256" key="1">
    <source>
        <dbReference type="ARBA" id="ARBA00004123"/>
    </source>
</evidence>
<protein>
    <submittedName>
        <fullName evidence="12">Protein CHROMOSOME TRANSMISSION FIDELITY 7</fullName>
    </submittedName>
</protein>
<keyword evidence="3" id="KW-0808">Transferase</keyword>
<evidence type="ECO:0000256" key="2">
    <source>
        <dbReference type="ARBA" id="ARBA00005816"/>
    </source>
</evidence>
<evidence type="ECO:0000256" key="9">
    <source>
        <dbReference type="ARBA" id="ARBA00023315"/>
    </source>
</evidence>
<comment type="similarity">
    <text evidence="2">Belongs to the acetyltransferase family. ECO subfamily.</text>
</comment>
<evidence type="ECO:0000256" key="3">
    <source>
        <dbReference type="ARBA" id="ARBA00022679"/>
    </source>
</evidence>
<dbReference type="InterPro" id="IPR028005">
    <property type="entry name" value="AcTrfase_ESCO_Znf_dom"/>
</dbReference>
<dbReference type="InterPro" id="IPR028009">
    <property type="entry name" value="ESCO_Acetyltransf_dom"/>
</dbReference>
<proteinExistence type="inferred from homology"/>
<keyword evidence="7" id="KW-0539">Nucleus</keyword>
<dbReference type="Proteomes" id="UP000289340">
    <property type="component" value="Chromosome 19"/>
</dbReference>
<feature type="domain" description="N-acetyltransferase ESCO acetyl-transferase" evidence="11">
    <location>
        <begin position="442"/>
        <end position="508"/>
    </location>
</feature>
<dbReference type="CDD" id="cd04301">
    <property type="entry name" value="NAT_SF"/>
    <property type="match status" value="1"/>
</dbReference>
<dbReference type="GO" id="GO:0007064">
    <property type="term" value="P:mitotic sister chromatid cohesion"/>
    <property type="evidence" value="ECO:0007669"/>
    <property type="project" value="TreeGrafter"/>
</dbReference>
<dbReference type="Pfam" id="PF13880">
    <property type="entry name" value="Acetyltransf_13"/>
    <property type="match status" value="1"/>
</dbReference>
<keyword evidence="9" id="KW-0012">Acyltransferase</keyword>
<keyword evidence="13" id="KW-1185">Reference proteome</keyword>
<dbReference type="AlphaFoldDB" id="A0A445FJ14"/>
<name>A0A445FJ14_GLYSO</name>
<feature type="domain" description="N-acetyltransferase ESCO zinc-finger" evidence="10">
    <location>
        <begin position="258"/>
        <end position="296"/>
    </location>
</feature>
<evidence type="ECO:0000259" key="11">
    <source>
        <dbReference type="Pfam" id="PF13880"/>
    </source>
</evidence>
<comment type="caution">
    <text evidence="12">The sequence shown here is derived from an EMBL/GenBank/DDBJ whole genome shotgun (WGS) entry which is preliminary data.</text>
</comment>
<dbReference type="Pfam" id="PF12739">
    <property type="entry name" value="TRAPPC-Trs85"/>
    <property type="match status" value="2"/>
</dbReference>
<keyword evidence="8" id="KW-0131">Cell cycle</keyword>
<evidence type="ECO:0000313" key="12">
    <source>
        <dbReference type="EMBL" id="RZB48814.1"/>
    </source>
</evidence>
<dbReference type="InterPro" id="IPR024420">
    <property type="entry name" value="TRAPP_III_complex_Trs85"/>
</dbReference>
<evidence type="ECO:0000313" key="13">
    <source>
        <dbReference type="Proteomes" id="UP000289340"/>
    </source>
</evidence>
<dbReference type="EMBL" id="QZWG01000019">
    <property type="protein sequence ID" value="RZB48814.1"/>
    <property type="molecule type" value="Genomic_DNA"/>
</dbReference>
<evidence type="ECO:0000256" key="7">
    <source>
        <dbReference type="ARBA" id="ARBA00023242"/>
    </source>
</evidence>
<accession>A0A445FJ14</accession>
<dbReference type="PANTHER" id="PTHR45884:SF2">
    <property type="entry name" value="N-ACETYLTRANSFERASE ECO"/>
    <property type="match status" value="1"/>
</dbReference>
<sequence length="508" mass="56990">SEYQNTPSWFQFLNKELVRVASFSDHEAFDHPVICLVAVSSKDEQPISRFVDLFNTNKLPSLLNDGAMDPKVSKHYLLVHDNQDGPADRASKRLTDMRSTFGASDCSLLCINSSLDAPIKNQDNPWASYITDASPTPSQDLGCFLNIDDINEIRVLGDYAFMLGDYEVALSNYRLISTEYKIDKAWKRYAGVQMQSKISAFFKSTTSDSSSVSADNDDDLSIWEKQQHHIINTYTRRPPNPNAVIPSVVKNKKRSYAQFHLDFGQSDFLLRACSTCGINFTPGDPDDEKSHNHFHKSYTQGIQFRGWTKENVIPLPTLEAGRIILVSEIDLTSHRRIVEQVVSMMEIELGCGWILHDLFKVYLFVSLHRVVGCLVAEPIEKAFKVVSGSPDSVKKREVRTRSTTFRFGNVIFQREVEKKVASLSDSERMEGAIFCDSKPTIAACGIRAIWVAPSNRRKGIASKLLDAVRKSFCKDLELERSQLAFSQPTSAGKALATSYTGTGSFLAY</sequence>
<dbReference type="GO" id="GO:0005634">
    <property type="term" value="C:nucleus"/>
    <property type="evidence" value="ECO:0007669"/>
    <property type="project" value="UniProtKB-SubCell"/>
</dbReference>
<dbReference type="GO" id="GO:0061733">
    <property type="term" value="F:protein-lysine-acetyltransferase activity"/>
    <property type="evidence" value="ECO:0007669"/>
    <property type="project" value="TreeGrafter"/>
</dbReference>